<dbReference type="EMBL" id="JAGGKI010000022">
    <property type="protein sequence ID" value="MBP1896301.1"/>
    <property type="molecule type" value="Genomic_DNA"/>
</dbReference>
<organism evidence="2 3">
    <name type="scientific">Paenibacillus lactis</name>
    <dbReference type="NCBI Taxonomy" id="228574"/>
    <lineage>
        <taxon>Bacteria</taxon>
        <taxon>Bacillati</taxon>
        <taxon>Bacillota</taxon>
        <taxon>Bacilli</taxon>
        <taxon>Bacillales</taxon>
        <taxon>Paenibacillaceae</taxon>
        <taxon>Paenibacillus</taxon>
    </lineage>
</organism>
<feature type="compositionally biased region" description="Low complexity" evidence="1">
    <location>
        <begin position="70"/>
        <end position="83"/>
    </location>
</feature>
<accession>A0ABS4FJ74</accession>
<reference evidence="2 3" key="1">
    <citation type="submission" date="2021-03" db="EMBL/GenBank/DDBJ databases">
        <title>Genomic Encyclopedia of Type Strains, Phase IV (KMG-IV): sequencing the most valuable type-strain genomes for metagenomic binning, comparative biology and taxonomic classification.</title>
        <authorList>
            <person name="Goeker M."/>
        </authorList>
    </citation>
    <scope>NUCLEOTIDE SEQUENCE [LARGE SCALE GENOMIC DNA]</scope>
    <source>
        <strain evidence="2 3">DSM 15596</strain>
    </source>
</reference>
<dbReference type="Proteomes" id="UP000706926">
    <property type="component" value="Unassembled WGS sequence"/>
</dbReference>
<comment type="caution">
    <text evidence="2">The sequence shown here is derived from an EMBL/GenBank/DDBJ whole genome shotgun (WGS) entry which is preliminary data.</text>
</comment>
<evidence type="ECO:0000313" key="2">
    <source>
        <dbReference type="EMBL" id="MBP1896301.1"/>
    </source>
</evidence>
<keyword evidence="3" id="KW-1185">Reference proteome</keyword>
<name>A0ABS4FJ74_9BACL</name>
<dbReference type="RefSeq" id="WP_210095576.1">
    <property type="nucleotide sequence ID" value="NZ_JAGGKI010000022.1"/>
</dbReference>
<evidence type="ECO:0000313" key="3">
    <source>
        <dbReference type="Proteomes" id="UP000706926"/>
    </source>
</evidence>
<protein>
    <submittedName>
        <fullName evidence="2">Uncharacterized protein</fullName>
    </submittedName>
</protein>
<sequence>MLVQKNAAALEHGSITGTGGTQAQPRTRPAGRPDAEPGTPSRPGARGAPVWMLRERRAASPSVRRRQPKAKAAQAASQPSRRP</sequence>
<dbReference type="GeneID" id="95407288"/>
<gene>
    <name evidence="2" type="ORF">J2Z18_005428</name>
</gene>
<evidence type="ECO:0000256" key="1">
    <source>
        <dbReference type="SAM" id="MobiDB-lite"/>
    </source>
</evidence>
<proteinExistence type="predicted"/>
<feature type="region of interest" description="Disordered" evidence="1">
    <location>
        <begin position="1"/>
        <end position="83"/>
    </location>
</feature>